<gene>
    <name evidence="1" type="ORF">E2C01_021949</name>
</gene>
<reference evidence="1 2" key="1">
    <citation type="submission" date="2019-05" db="EMBL/GenBank/DDBJ databases">
        <title>Another draft genome of Portunus trituberculatus and its Hox gene families provides insights of decapod evolution.</title>
        <authorList>
            <person name="Jeong J.-H."/>
            <person name="Song I."/>
            <person name="Kim S."/>
            <person name="Choi T."/>
            <person name="Kim D."/>
            <person name="Ryu S."/>
            <person name="Kim W."/>
        </authorList>
    </citation>
    <scope>NUCLEOTIDE SEQUENCE [LARGE SCALE GENOMIC DNA]</scope>
    <source>
        <tissue evidence="1">Muscle</tissue>
    </source>
</reference>
<dbReference type="Proteomes" id="UP000324222">
    <property type="component" value="Unassembled WGS sequence"/>
</dbReference>
<organism evidence="1 2">
    <name type="scientific">Portunus trituberculatus</name>
    <name type="common">Swimming crab</name>
    <name type="synonym">Neptunus trituberculatus</name>
    <dbReference type="NCBI Taxonomy" id="210409"/>
    <lineage>
        <taxon>Eukaryota</taxon>
        <taxon>Metazoa</taxon>
        <taxon>Ecdysozoa</taxon>
        <taxon>Arthropoda</taxon>
        <taxon>Crustacea</taxon>
        <taxon>Multicrustacea</taxon>
        <taxon>Malacostraca</taxon>
        <taxon>Eumalacostraca</taxon>
        <taxon>Eucarida</taxon>
        <taxon>Decapoda</taxon>
        <taxon>Pleocyemata</taxon>
        <taxon>Brachyura</taxon>
        <taxon>Eubrachyura</taxon>
        <taxon>Portunoidea</taxon>
        <taxon>Portunidae</taxon>
        <taxon>Portuninae</taxon>
        <taxon>Portunus</taxon>
    </lineage>
</organism>
<keyword evidence="2" id="KW-1185">Reference proteome</keyword>
<dbReference type="EMBL" id="VSRR010001959">
    <property type="protein sequence ID" value="MPC28739.1"/>
    <property type="molecule type" value="Genomic_DNA"/>
</dbReference>
<dbReference type="AlphaFoldDB" id="A0A5B7E5Q5"/>
<name>A0A5B7E5Q5_PORTR</name>
<protein>
    <submittedName>
        <fullName evidence="1">Uncharacterized protein</fullName>
    </submittedName>
</protein>
<accession>A0A5B7E5Q5</accession>
<sequence length="67" mass="7440">MSPLVRAGRGPPTAPYCKLQAVNEDEAANVILSMEDDYQIDSKEEQQYSPHTYLAKTTLPEGINIQC</sequence>
<evidence type="ECO:0000313" key="1">
    <source>
        <dbReference type="EMBL" id="MPC28739.1"/>
    </source>
</evidence>
<proteinExistence type="predicted"/>
<evidence type="ECO:0000313" key="2">
    <source>
        <dbReference type="Proteomes" id="UP000324222"/>
    </source>
</evidence>
<comment type="caution">
    <text evidence="1">The sequence shown here is derived from an EMBL/GenBank/DDBJ whole genome shotgun (WGS) entry which is preliminary data.</text>
</comment>